<dbReference type="RefSeq" id="XP_014247964.1">
    <property type="nucleotide sequence ID" value="XM_014392478.2"/>
</dbReference>
<evidence type="ECO:0000256" key="2">
    <source>
        <dbReference type="SAM" id="SignalP"/>
    </source>
</evidence>
<dbReference type="PANTHER" id="PTHR13194">
    <property type="entry name" value="COMPLEX I INTERMEDIATE-ASSOCIATED PROTEIN 30"/>
    <property type="match status" value="1"/>
</dbReference>
<sequence>MFKTSLAFRWFSMLFIFFLLQIGTSWVFCEENCIAERQEKKVLFDFTTIPSLSGWSELSDTVREVGKSKAAFQIQKTLQFQRAIFFTLLNPQPNGAGFAGFRTDVQLDLSNFTALAVKHRAQGQNFFYKVCLRHRGLNREPHVSYEQIFEANKEFGYTFLPFSNFLPFYRGKKQDPTKVGFLDTANITNFEFQIFGGVYLPLKQSGASSLEIDTVEAV</sequence>
<reference evidence="4" key="1">
    <citation type="submission" date="2022-01" db="UniProtKB">
        <authorList>
            <consortium name="EnsemblMetazoa"/>
        </authorList>
    </citation>
    <scope>IDENTIFICATION</scope>
</reference>
<evidence type="ECO:0000313" key="5">
    <source>
        <dbReference type="Proteomes" id="UP000494040"/>
    </source>
</evidence>
<dbReference type="KEGG" id="clec:106665776"/>
<feature type="signal peptide" evidence="2">
    <location>
        <begin position="1"/>
        <end position="29"/>
    </location>
</feature>
<protein>
    <recommendedName>
        <fullName evidence="3">NADH:ubiquinone oxidoreductase intermediate-associated protein 30 domain-containing protein</fullName>
    </recommendedName>
</protein>
<dbReference type="EnsemblMetazoa" id="XM_014392478.2">
    <property type="protein sequence ID" value="XP_014247964.1"/>
    <property type="gene ID" value="LOC106665776"/>
</dbReference>
<accession>A0A8I6RKJ4</accession>
<dbReference type="OMA" id="NITMFEF"/>
<organism evidence="4 5">
    <name type="scientific">Cimex lectularius</name>
    <name type="common">Bed bug</name>
    <name type="synonym">Acanthia lectularia</name>
    <dbReference type="NCBI Taxonomy" id="79782"/>
    <lineage>
        <taxon>Eukaryota</taxon>
        <taxon>Metazoa</taxon>
        <taxon>Ecdysozoa</taxon>
        <taxon>Arthropoda</taxon>
        <taxon>Hexapoda</taxon>
        <taxon>Insecta</taxon>
        <taxon>Pterygota</taxon>
        <taxon>Neoptera</taxon>
        <taxon>Paraneoptera</taxon>
        <taxon>Hemiptera</taxon>
        <taxon>Heteroptera</taxon>
        <taxon>Panheteroptera</taxon>
        <taxon>Cimicomorpha</taxon>
        <taxon>Cimicidae</taxon>
        <taxon>Cimex</taxon>
    </lineage>
</organism>
<feature type="domain" description="NADH:ubiquinone oxidoreductase intermediate-associated protein 30" evidence="3">
    <location>
        <begin position="44"/>
        <end position="212"/>
    </location>
</feature>
<comment type="similarity">
    <text evidence="1">Belongs to the CIA30 family.</text>
</comment>
<dbReference type="PANTHER" id="PTHR13194:SF19">
    <property type="entry name" value="NAD(P)-BINDING ROSSMANN-FOLD SUPERFAMILY PROTEIN"/>
    <property type="match status" value="1"/>
</dbReference>
<dbReference type="OrthoDB" id="426386at2759"/>
<keyword evidence="5" id="KW-1185">Reference proteome</keyword>
<dbReference type="InterPro" id="IPR008979">
    <property type="entry name" value="Galactose-bd-like_sf"/>
</dbReference>
<keyword evidence="2" id="KW-0732">Signal</keyword>
<evidence type="ECO:0000313" key="4">
    <source>
        <dbReference type="EnsemblMetazoa" id="XP_014247964.1"/>
    </source>
</evidence>
<dbReference type="GO" id="GO:0010257">
    <property type="term" value="P:NADH dehydrogenase complex assembly"/>
    <property type="evidence" value="ECO:0007669"/>
    <property type="project" value="TreeGrafter"/>
</dbReference>
<evidence type="ECO:0000259" key="3">
    <source>
        <dbReference type="Pfam" id="PF08547"/>
    </source>
</evidence>
<evidence type="ECO:0000256" key="1">
    <source>
        <dbReference type="ARBA" id="ARBA00007884"/>
    </source>
</evidence>
<feature type="chain" id="PRO_5035299924" description="NADH:ubiquinone oxidoreductase intermediate-associated protein 30 domain-containing protein" evidence="2">
    <location>
        <begin position="30"/>
        <end position="218"/>
    </location>
</feature>
<dbReference type="InterPro" id="IPR013857">
    <property type="entry name" value="NADH-UbQ_OxRdtase-assoc_prot30"/>
</dbReference>
<dbReference type="Proteomes" id="UP000494040">
    <property type="component" value="Unassembled WGS sequence"/>
</dbReference>
<dbReference type="AlphaFoldDB" id="A0A8I6RKJ4"/>
<dbReference type="InterPro" id="IPR039131">
    <property type="entry name" value="NDUFAF1"/>
</dbReference>
<dbReference type="SUPFAM" id="SSF49785">
    <property type="entry name" value="Galactose-binding domain-like"/>
    <property type="match status" value="1"/>
</dbReference>
<dbReference type="GeneID" id="106665776"/>
<name>A0A8I6RKJ4_CIMLE</name>
<dbReference type="GO" id="GO:0051082">
    <property type="term" value="F:unfolded protein binding"/>
    <property type="evidence" value="ECO:0007669"/>
    <property type="project" value="TreeGrafter"/>
</dbReference>
<dbReference type="Pfam" id="PF08547">
    <property type="entry name" value="CIA30"/>
    <property type="match status" value="1"/>
</dbReference>
<proteinExistence type="inferred from homology"/>